<reference evidence="15 16" key="1">
    <citation type="journal article" date="2019" name="Ecotoxicol. Environ. Saf.">
        <title>Microbial characterization of heavy metal resistant bacterial strains isolated from an electroplating wastewater treatment plant.</title>
        <authorList>
            <person name="Cai X."/>
            <person name="Zheng X."/>
            <person name="Zhang D."/>
            <person name="Iqbal W."/>
            <person name="Liu C."/>
            <person name="Yang B."/>
            <person name="Zhao X."/>
            <person name="Lu X."/>
            <person name="Mao Y."/>
        </authorList>
    </citation>
    <scope>NUCLEOTIDE SEQUENCE [LARGE SCALE GENOMIC DNA]</scope>
    <source>
        <strain evidence="15 16">Ni1-3</strain>
    </source>
</reference>
<sequence>MEDNKMAANTSTIPHGFKCSAIASALTLALGASVTSQAMADETNQTQIERIQVHGEQNIGRNALGSADALLKDQGVDFSEAGGVSALPVLNGMMGDRIKVLVDGADITASCANQMNPPLSYVSANQISSVEVVAGVSPVSEGGDNIAGVIKVNSLNPKFNDSDNLSFESGEISSGYRSTSDAFLLGAKAGIASKDLSFSYQGAYEDANSYHDGHGDKVLDTLYRAQNHALTAAWRDDTQQLAIKLTHQAIPFQGFPNQYMDMTDNKSYGALVRYLRDLDNDGEFSAQLNWHSVKHEMGFFTPEKTGKMPMNTEGSDYSYQLHWRLPMGDNSTLLVGQEFYNYQLDDTWPAVPGTMMAPNDYININDGERRRAAVYGEWQQNLTPLWWLSAGVRYEYVTTDTGEVQAYSNMPMMGMPNVDAEAAKAFNAMDRSRDDNLIDATLLARYQLSAKQQLEFGLARKNRAPNLYERYSWGRGVMATTMIGWYGDGNGYVGNPDLKPETAHTLSAAYKFNGDEWQFSTTAWYSAVTDYIDAEVIGSFNRTGLASGKRNILKFTNEDANLYGAKFSANYLLANTDSGKWQMQGKLDITRGERDDGNEPLYQIKPLQTELALSHQLGDWENRLSWQWVATKDKVDDRRLENETDSYSLLNLSSSIKWQELSLTFAINNLFDTYYELPLGGVNLAEFKADSTGGFSQVAGSGRSFELGASYKF</sequence>
<dbReference type="PROSITE" id="PS52016">
    <property type="entry name" value="TONB_DEPENDENT_REC_3"/>
    <property type="match status" value="1"/>
</dbReference>
<dbReference type="Pfam" id="PF00593">
    <property type="entry name" value="TonB_dep_Rec_b-barrel"/>
    <property type="match status" value="1"/>
</dbReference>
<evidence type="ECO:0000256" key="2">
    <source>
        <dbReference type="ARBA" id="ARBA00022448"/>
    </source>
</evidence>
<evidence type="ECO:0000256" key="8">
    <source>
        <dbReference type="ARBA" id="ARBA00023237"/>
    </source>
</evidence>
<dbReference type="PANTHER" id="PTHR30069:SF49">
    <property type="entry name" value="OUTER MEMBRANE PROTEIN C"/>
    <property type="match status" value="1"/>
</dbReference>
<dbReference type="SUPFAM" id="SSF56935">
    <property type="entry name" value="Porins"/>
    <property type="match status" value="1"/>
</dbReference>
<evidence type="ECO:0000313" key="16">
    <source>
        <dbReference type="Proteomes" id="UP000321124"/>
    </source>
</evidence>
<dbReference type="GO" id="GO:0009279">
    <property type="term" value="C:cell outer membrane"/>
    <property type="evidence" value="ECO:0007669"/>
    <property type="project" value="UniProtKB-SubCell"/>
</dbReference>
<dbReference type="EMBL" id="CP031775">
    <property type="protein sequence ID" value="QDZ92462.2"/>
    <property type="molecule type" value="Genomic_DNA"/>
</dbReference>
<evidence type="ECO:0000313" key="15">
    <source>
        <dbReference type="EMBL" id="QDZ92462.2"/>
    </source>
</evidence>
<dbReference type="AlphaFoldDB" id="A0A5B8R1Z4"/>
<evidence type="ECO:0000256" key="3">
    <source>
        <dbReference type="ARBA" id="ARBA00022452"/>
    </source>
</evidence>
<evidence type="ECO:0000256" key="7">
    <source>
        <dbReference type="ARBA" id="ARBA00023136"/>
    </source>
</evidence>
<feature type="chain" id="PRO_5032564236" evidence="12">
    <location>
        <begin position="41"/>
        <end position="713"/>
    </location>
</feature>
<evidence type="ECO:0000256" key="12">
    <source>
        <dbReference type="SAM" id="SignalP"/>
    </source>
</evidence>
<dbReference type="InterPro" id="IPR039426">
    <property type="entry name" value="TonB-dep_rcpt-like"/>
</dbReference>
<dbReference type="InterPro" id="IPR037066">
    <property type="entry name" value="Plug_dom_sf"/>
</dbReference>
<dbReference type="InterPro" id="IPR012910">
    <property type="entry name" value="Plug_dom"/>
</dbReference>
<evidence type="ECO:0000256" key="1">
    <source>
        <dbReference type="ARBA" id="ARBA00004571"/>
    </source>
</evidence>
<keyword evidence="2 9" id="KW-0813">Transport</keyword>
<proteinExistence type="inferred from homology"/>
<accession>A0A5B8R1Z4</accession>
<dbReference type="Pfam" id="PF07715">
    <property type="entry name" value="Plug"/>
    <property type="match status" value="1"/>
</dbReference>
<dbReference type="PANTHER" id="PTHR30069">
    <property type="entry name" value="TONB-DEPENDENT OUTER MEMBRANE RECEPTOR"/>
    <property type="match status" value="1"/>
</dbReference>
<keyword evidence="7 9" id="KW-0472">Membrane</keyword>
<dbReference type="KEGG" id="sdeo:D0436_19480"/>
<keyword evidence="6 11" id="KW-0798">TonB box</keyword>
<keyword evidence="15" id="KW-0675">Receptor</keyword>
<evidence type="ECO:0000256" key="4">
    <source>
        <dbReference type="ARBA" id="ARBA00022692"/>
    </source>
</evidence>
<keyword evidence="3 9" id="KW-1134">Transmembrane beta strand</keyword>
<dbReference type="Proteomes" id="UP000321124">
    <property type="component" value="Chromosome"/>
</dbReference>
<evidence type="ECO:0000259" key="14">
    <source>
        <dbReference type="Pfam" id="PF07715"/>
    </source>
</evidence>
<comment type="similarity">
    <text evidence="9 11">Belongs to the TonB-dependent receptor family.</text>
</comment>
<evidence type="ECO:0000256" key="5">
    <source>
        <dbReference type="ARBA" id="ARBA00022729"/>
    </source>
</evidence>
<feature type="domain" description="TonB-dependent receptor-like beta-barrel" evidence="13">
    <location>
        <begin position="221"/>
        <end position="670"/>
    </location>
</feature>
<evidence type="ECO:0000259" key="13">
    <source>
        <dbReference type="Pfam" id="PF00593"/>
    </source>
</evidence>
<keyword evidence="5 12" id="KW-0732">Signal</keyword>
<dbReference type="PROSITE" id="PS01156">
    <property type="entry name" value="TONB_DEPENDENT_REC_2"/>
    <property type="match status" value="1"/>
</dbReference>
<evidence type="ECO:0000256" key="10">
    <source>
        <dbReference type="PROSITE-ProRule" id="PRU10144"/>
    </source>
</evidence>
<keyword evidence="4 9" id="KW-0812">Transmembrane</keyword>
<feature type="short sequence motif" description="TonB C-terminal box" evidence="10">
    <location>
        <begin position="696"/>
        <end position="713"/>
    </location>
</feature>
<evidence type="ECO:0000256" key="6">
    <source>
        <dbReference type="ARBA" id="ARBA00023077"/>
    </source>
</evidence>
<dbReference type="GO" id="GO:0044718">
    <property type="term" value="P:siderophore transmembrane transport"/>
    <property type="evidence" value="ECO:0007669"/>
    <property type="project" value="TreeGrafter"/>
</dbReference>
<dbReference type="InterPro" id="IPR010917">
    <property type="entry name" value="TonB_rcpt_CS"/>
</dbReference>
<comment type="subcellular location">
    <subcellularLocation>
        <location evidence="1 9">Cell outer membrane</location>
        <topology evidence="1 9">Multi-pass membrane protein</topology>
    </subcellularLocation>
</comment>
<feature type="domain" description="TonB-dependent receptor plug" evidence="14">
    <location>
        <begin position="50"/>
        <end position="149"/>
    </location>
</feature>
<feature type="signal peptide" evidence="12">
    <location>
        <begin position="1"/>
        <end position="40"/>
    </location>
</feature>
<dbReference type="Gene3D" id="2.40.170.20">
    <property type="entry name" value="TonB-dependent receptor, beta-barrel domain"/>
    <property type="match status" value="1"/>
</dbReference>
<dbReference type="InterPro" id="IPR000531">
    <property type="entry name" value="Beta-barrel_TonB"/>
</dbReference>
<name>A0A5B8R1Z4_9GAMM</name>
<evidence type="ECO:0000256" key="11">
    <source>
        <dbReference type="RuleBase" id="RU003357"/>
    </source>
</evidence>
<dbReference type="GO" id="GO:0015344">
    <property type="term" value="F:siderophore uptake transmembrane transporter activity"/>
    <property type="evidence" value="ECO:0007669"/>
    <property type="project" value="TreeGrafter"/>
</dbReference>
<organism evidence="15 16">
    <name type="scientific">Shewanella decolorationis</name>
    <dbReference type="NCBI Taxonomy" id="256839"/>
    <lineage>
        <taxon>Bacteria</taxon>
        <taxon>Pseudomonadati</taxon>
        <taxon>Pseudomonadota</taxon>
        <taxon>Gammaproteobacteria</taxon>
        <taxon>Alteromonadales</taxon>
        <taxon>Shewanellaceae</taxon>
        <taxon>Shewanella</taxon>
    </lineage>
</organism>
<dbReference type="InterPro" id="IPR036942">
    <property type="entry name" value="Beta-barrel_TonB_sf"/>
</dbReference>
<evidence type="ECO:0000256" key="9">
    <source>
        <dbReference type="PROSITE-ProRule" id="PRU01360"/>
    </source>
</evidence>
<dbReference type="Gene3D" id="2.170.130.10">
    <property type="entry name" value="TonB-dependent receptor, plug domain"/>
    <property type="match status" value="1"/>
</dbReference>
<protein>
    <submittedName>
        <fullName evidence="15">TonB-dependent receptor</fullName>
    </submittedName>
</protein>
<keyword evidence="8 9" id="KW-0998">Cell outer membrane</keyword>
<gene>
    <name evidence="15" type="ORF">D0436_19480</name>
</gene>